<dbReference type="Gene3D" id="1.10.390.10">
    <property type="entry name" value="Neutral Protease Domain 2"/>
    <property type="match status" value="1"/>
</dbReference>
<dbReference type="Proteomes" id="UP000554342">
    <property type="component" value="Unassembled WGS sequence"/>
</dbReference>
<feature type="domain" description="PDZ" evidence="2">
    <location>
        <begin position="518"/>
        <end position="600"/>
    </location>
</feature>
<dbReference type="PROSITE" id="PS50106">
    <property type="entry name" value="PDZ"/>
    <property type="match status" value="1"/>
</dbReference>
<dbReference type="EMBL" id="JACIJI010000003">
    <property type="protein sequence ID" value="MBB5719118.1"/>
    <property type="molecule type" value="Genomic_DNA"/>
</dbReference>
<sequence>MIRSFAVATLLLASVSAHAQELSKPMATPVPHDVPVARDVAYPGGTIDLNVDATNVGQGIFQVKETIPVAASGPMTLLFPSWLPGNHSPRGAIEKLAGLKIMADGKEVPWKRDTVTVTAFHIDVPEGAKSITAEFQFLSATNPDQGRIVMEPNILNLQWNSVSLYPAGYYVRDIPIRATVKYPEGWTAVSGLPATKQGNHYVYNTTNYQVLVDSPVFAGRYYKQWALSPKVDLNVWADDPKELDATPAQIDAHKRLVQQAVKLFGAQHYDHYEFLLALSDKLGGIGLEHHRSSENNPGTGYFTKWDEGAGGRNLLPHEYTHSWNGKFRRPANLWTPDYATPMRDEGLWVYEGQTQFWGYVLGNRSGIYSKQQTLDAYARIAAYYANQPGRKWRSLIDTTNDPIIAHRKPIGWRNYQRSEDYYNNGLLMWMDVDSILRKQSGGTKSMDDFAKAFFGMRNGDWGELTFTRQDVIDTLNKIQPYDWGGFFHKWLDEVNDSDPAIGFENNGYKLVYNDTPSDLYKEREKKGGLDLTIGLGLAIAKDGNVEAVQWNSPAFQAGMDIADKIVAINGKDYDPKLMKQAVTDAKDSKDPIRLLLKKDDGYHEIAIDYHGGLRYPHLVKIGKGETGLDRLLAPQ</sequence>
<keyword evidence="3" id="KW-0378">Hydrolase</keyword>
<dbReference type="Pfam" id="PF05299">
    <property type="entry name" value="Peptidase_M61"/>
    <property type="match status" value="1"/>
</dbReference>
<dbReference type="GO" id="GO:0008237">
    <property type="term" value="F:metallopeptidase activity"/>
    <property type="evidence" value="ECO:0007669"/>
    <property type="project" value="UniProtKB-KW"/>
</dbReference>
<keyword evidence="3" id="KW-0645">Protease</keyword>
<dbReference type="PIRSF" id="PIRSF016493">
    <property type="entry name" value="Glycyl_aminpptds"/>
    <property type="match status" value="1"/>
</dbReference>
<evidence type="ECO:0000259" key="2">
    <source>
        <dbReference type="PROSITE" id="PS50106"/>
    </source>
</evidence>
<dbReference type="SUPFAM" id="SSF50156">
    <property type="entry name" value="PDZ domain-like"/>
    <property type="match status" value="1"/>
</dbReference>
<protein>
    <submittedName>
        <fullName evidence="3">Putative metalloprotease with PDZ domain</fullName>
    </submittedName>
</protein>
<dbReference type="InterPro" id="IPR024191">
    <property type="entry name" value="Peptidase_M61"/>
</dbReference>
<dbReference type="InterPro" id="IPR040756">
    <property type="entry name" value="Peptidase_M61_N"/>
</dbReference>
<dbReference type="RefSeq" id="WP_184003548.1">
    <property type="nucleotide sequence ID" value="NZ_BAABIF010000012.1"/>
</dbReference>
<comment type="caution">
    <text evidence="3">The sequence shown here is derived from an EMBL/GenBank/DDBJ whole genome shotgun (WGS) entry which is preliminary data.</text>
</comment>
<dbReference type="Pfam" id="PF17899">
    <property type="entry name" value="Peptidase_M61_N"/>
    <property type="match status" value="1"/>
</dbReference>
<dbReference type="Gene3D" id="2.30.42.10">
    <property type="match status" value="1"/>
</dbReference>
<dbReference type="InterPro" id="IPR027268">
    <property type="entry name" value="Peptidase_M4/M1_CTD_sf"/>
</dbReference>
<keyword evidence="3" id="KW-0482">Metalloprotease</keyword>
<keyword evidence="4" id="KW-1185">Reference proteome</keyword>
<feature type="chain" id="PRO_5032677635" evidence="1">
    <location>
        <begin position="20"/>
        <end position="635"/>
    </location>
</feature>
<accession>A0A840YZI9</accession>
<evidence type="ECO:0000313" key="4">
    <source>
        <dbReference type="Proteomes" id="UP000554342"/>
    </source>
</evidence>
<gene>
    <name evidence="3" type="ORF">FHR23_002056</name>
</gene>
<name>A0A840YZI9_9SPHN</name>
<reference evidence="3 4" key="1">
    <citation type="submission" date="2020-08" db="EMBL/GenBank/DDBJ databases">
        <title>Genomic Encyclopedia of Type Strains, Phase IV (KMG-IV): sequencing the most valuable type-strain genomes for metagenomic binning, comparative biology and taxonomic classification.</title>
        <authorList>
            <person name="Goeker M."/>
        </authorList>
    </citation>
    <scope>NUCLEOTIDE SEQUENCE [LARGE SCALE GENOMIC DNA]</scope>
    <source>
        <strain evidence="3 4">DSM 27203</strain>
    </source>
</reference>
<evidence type="ECO:0000313" key="3">
    <source>
        <dbReference type="EMBL" id="MBB5719118.1"/>
    </source>
</evidence>
<evidence type="ECO:0000256" key="1">
    <source>
        <dbReference type="SAM" id="SignalP"/>
    </source>
</evidence>
<keyword evidence="1" id="KW-0732">Signal</keyword>
<feature type="signal peptide" evidence="1">
    <location>
        <begin position="1"/>
        <end position="19"/>
    </location>
</feature>
<dbReference type="InterPro" id="IPR001478">
    <property type="entry name" value="PDZ"/>
</dbReference>
<organism evidence="3 4">
    <name type="scientific">Stakelama sediminis</name>
    <dbReference type="NCBI Taxonomy" id="463200"/>
    <lineage>
        <taxon>Bacteria</taxon>
        <taxon>Pseudomonadati</taxon>
        <taxon>Pseudomonadota</taxon>
        <taxon>Alphaproteobacteria</taxon>
        <taxon>Sphingomonadales</taxon>
        <taxon>Sphingomonadaceae</taxon>
        <taxon>Stakelama</taxon>
    </lineage>
</organism>
<dbReference type="AlphaFoldDB" id="A0A840YZI9"/>
<dbReference type="Gene3D" id="2.60.40.3650">
    <property type="match status" value="1"/>
</dbReference>
<dbReference type="InterPro" id="IPR007963">
    <property type="entry name" value="Peptidase_M61_catalytic"/>
</dbReference>
<proteinExistence type="predicted"/>
<dbReference type="InterPro" id="IPR036034">
    <property type="entry name" value="PDZ_sf"/>
</dbReference>
<dbReference type="GO" id="GO:0006508">
    <property type="term" value="P:proteolysis"/>
    <property type="evidence" value="ECO:0007669"/>
    <property type="project" value="UniProtKB-KW"/>
</dbReference>